<evidence type="ECO:0000313" key="2">
    <source>
        <dbReference type="Proteomes" id="UP000669317"/>
    </source>
</evidence>
<keyword evidence="2" id="KW-1185">Reference proteome</keyword>
<dbReference type="RefSeq" id="WP_209295372.1">
    <property type="nucleotide sequence ID" value="NZ_JAGIKT010000038.1"/>
</dbReference>
<comment type="caution">
    <text evidence="1">The sequence shown here is derived from an EMBL/GenBank/DDBJ whole genome shotgun (WGS) entry which is preliminary data.</text>
</comment>
<dbReference type="Proteomes" id="UP000669317">
    <property type="component" value="Unassembled WGS sequence"/>
</dbReference>
<keyword evidence="1" id="KW-0238">DNA-binding</keyword>
<evidence type="ECO:0000313" key="1">
    <source>
        <dbReference type="EMBL" id="MBP0112783.1"/>
    </source>
</evidence>
<sequence length="259" mass="30139">MPAPLRKQRTVGSLYFRPTEVEAQLTALEQLSRDELLRRCQIRDRTHPDYVRTECLVHFMRVCHRDNSEARFASLYRVLLERAARCLPRSQNTNQISSGQAEINELVLDTFNILLSCDRNEYSEKLDFFEIRFDGAMAKLRLDAQRTVWRRQNRNTSLEAEETGEIRSDVEKAIGNYNPFENAKIESRDYRSRLDAAIDTLPNLQQRIIQMLRKDVPIDSKDPYAVTISKTLGKVEKTIRLNRDKAYAVLKSILEGDQT</sequence>
<protein>
    <submittedName>
        <fullName evidence="1">DNA-binding response regulator</fullName>
    </submittedName>
</protein>
<reference evidence="1 2" key="1">
    <citation type="submission" date="2021-03" db="EMBL/GenBank/DDBJ databases">
        <title>Genome Sequence of Bradyrhizobium vignae strain ISRA400.</title>
        <authorList>
            <person name="Tisa L.S."/>
            <person name="Svistoonoff S."/>
            <person name="Hocher V."/>
            <person name="Fall S."/>
            <person name="Zaiya A."/>
            <person name="Naing D."/>
            <person name="Niang N."/>
            <person name="Diouf A."/>
            <person name="Dasylva M.C."/>
            <person name="Toure O."/>
            <person name="Gueye M."/>
            <person name="Gully D."/>
            <person name="Tisseyre P."/>
            <person name="Simpson S."/>
            <person name="Morris K."/>
            <person name="Thomas W.K."/>
        </authorList>
    </citation>
    <scope>NUCLEOTIDE SEQUENCE [LARGE SCALE GENOMIC DNA]</scope>
    <source>
        <strain evidence="1 2">ISRA400</strain>
    </source>
</reference>
<dbReference type="GO" id="GO:0003677">
    <property type="term" value="F:DNA binding"/>
    <property type="evidence" value="ECO:0007669"/>
    <property type="project" value="UniProtKB-KW"/>
</dbReference>
<accession>A0ABS3ZYK3</accession>
<proteinExistence type="predicted"/>
<organism evidence="1 2">
    <name type="scientific">Bradyrhizobium vignae</name>
    <dbReference type="NCBI Taxonomy" id="1549949"/>
    <lineage>
        <taxon>Bacteria</taxon>
        <taxon>Pseudomonadati</taxon>
        <taxon>Pseudomonadota</taxon>
        <taxon>Alphaproteobacteria</taxon>
        <taxon>Hyphomicrobiales</taxon>
        <taxon>Nitrobacteraceae</taxon>
        <taxon>Bradyrhizobium</taxon>
    </lineage>
</organism>
<dbReference type="EMBL" id="JAGIKT010000038">
    <property type="protein sequence ID" value="MBP0112783.1"/>
    <property type="molecule type" value="Genomic_DNA"/>
</dbReference>
<name>A0ABS3ZYK3_9BRAD</name>
<gene>
    <name evidence="1" type="ORF">JWS04_17160</name>
</gene>